<evidence type="ECO:0000313" key="7">
    <source>
        <dbReference type="Proteomes" id="UP001162156"/>
    </source>
</evidence>
<evidence type="ECO:0000313" key="6">
    <source>
        <dbReference type="EMBL" id="KAJ8968520.1"/>
    </source>
</evidence>
<name>A0AAV8ZTF2_9CUCU</name>
<sequence length="90" mass="10250">MVASSSTKMDRGDHTEVIEIDYDSKVISYEDLLELFWNNHEYAARLNGYLVGVGKEDDYSKDVVKLGLSDKIASYVQRHLKENEGGNLYC</sequence>
<evidence type="ECO:0000259" key="5">
    <source>
        <dbReference type="Pfam" id="PF01625"/>
    </source>
</evidence>
<proteinExistence type="inferred from homology"/>
<dbReference type="AlphaFoldDB" id="A0AAV8ZTF2"/>
<dbReference type="SUPFAM" id="SSF55068">
    <property type="entry name" value="Peptide methionine sulfoxide reductase"/>
    <property type="match status" value="1"/>
</dbReference>
<keyword evidence="7" id="KW-1185">Reference proteome</keyword>
<dbReference type="GO" id="GO:0008113">
    <property type="term" value="F:peptide-methionine (S)-S-oxide reductase activity"/>
    <property type="evidence" value="ECO:0007669"/>
    <property type="project" value="UniProtKB-EC"/>
</dbReference>
<reference evidence="6" key="1">
    <citation type="journal article" date="2023" name="Insect Mol. Biol.">
        <title>Genome sequencing provides insights into the evolution of gene families encoding plant cell wall-degrading enzymes in longhorned beetles.</title>
        <authorList>
            <person name="Shin N.R."/>
            <person name="Okamura Y."/>
            <person name="Kirsch R."/>
            <person name="Pauchet Y."/>
        </authorList>
    </citation>
    <scope>NUCLEOTIDE SEQUENCE</scope>
    <source>
        <strain evidence="6">RBIC_L_NR</strain>
    </source>
</reference>
<evidence type="ECO:0000256" key="2">
    <source>
        <dbReference type="ARBA" id="ARBA00012502"/>
    </source>
</evidence>
<comment type="caution">
    <text evidence="6">The sequence shown here is derived from an EMBL/GenBank/DDBJ whole genome shotgun (WGS) entry which is preliminary data.</text>
</comment>
<dbReference type="EMBL" id="JANEYF010000680">
    <property type="protein sequence ID" value="KAJ8968520.1"/>
    <property type="molecule type" value="Genomic_DNA"/>
</dbReference>
<accession>A0AAV8ZTF2</accession>
<evidence type="ECO:0000256" key="1">
    <source>
        <dbReference type="ARBA" id="ARBA00005591"/>
    </source>
</evidence>
<dbReference type="Proteomes" id="UP001162156">
    <property type="component" value="Unassembled WGS sequence"/>
</dbReference>
<protein>
    <recommendedName>
        <fullName evidence="2">peptide-methionine (S)-S-oxide reductase</fullName>
        <ecNumber evidence="2">1.8.4.11</ecNumber>
    </recommendedName>
    <alternativeName>
        <fullName evidence="4">Peptide-methionine (S)-S-oxide reductase</fullName>
    </alternativeName>
</protein>
<dbReference type="InterPro" id="IPR002569">
    <property type="entry name" value="Met_Sox_Rdtase_MsrA_dom"/>
</dbReference>
<keyword evidence="3" id="KW-0560">Oxidoreductase</keyword>
<dbReference type="Pfam" id="PF01625">
    <property type="entry name" value="PMSR"/>
    <property type="match status" value="1"/>
</dbReference>
<evidence type="ECO:0000256" key="4">
    <source>
        <dbReference type="ARBA" id="ARBA00030643"/>
    </source>
</evidence>
<evidence type="ECO:0000256" key="3">
    <source>
        <dbReference type="ARBA" id="ARBA00023002"/>
    </source>
</evidence>
<dbReference type="Gene3D" id="3.30.1060.10">
    <property type="entry name" value="Peptide methionine sulphoxide reductase MsrA"/>
    <property type="match status" value="1"/>
</dbReference>
<dbReference type="InterPro" id="IPR036509">
    <property type="entry name" value="Met_Sox_Rdtase_MsrA_sf"/>
</dbReference>
<comment type="similarity">
    <text evidence="1">Belongs to the MsrA Met sulfoxide reductase family.</text>
</comment>
<feature type="domain" description="Peptide methionine sulphoxide reductase MsrA" evidence="5">
    <location>
        <begin position="9"/>
        <end position="43"/>
    </location>
</feature>
<dbReference type="EC" id="1.8.4.11" evidence="2"/>
<organism evidence="6 7">
    <name type="scientific">Rhamnusium bicolor</name>
    <dbReference type="NCBI Taxonomy" id="1586634"/>
    <lineage>
        <taxon>Eukaryota</taxon>
        <taxon>Metazoa</taxon>
        <taxon>Ecdysozoa</taxon>
        <taxon>Arthropoda</taxon>
        <taxon>Hexapoda</taxon>
        <taxon>Insecta</taxon>
        <taxon>Pterygota</taxon>
        <taxon>Neoptera</taxon>
        <taxon>Endopterygota</taxon>
        <taxon>Coleoptera</taxon>
        <taxon>Polyphaga</taxon>
        <taxon>Cucujiformia</taxon>
        <taxon>Chrysomeloidea</taxon>
        <taxon>Cerambycidae</taxon>
        <taxon>Lepturinae</taxon>
        <taxon>Rhagiini</taxon>
        <taxon>Rhamnusium</taxon>
    </lineage>
</organism>
<gene>
    <name evidence="6" type="ORF">NQ314_002271</name>
</gene>